<feature type="region of interest" description="Disordered" evidence="1">
    <location>
        <begin position="184"/>
        <end position="203"/>
    </location>
</feature>
<reference evidence="3 4" key="1">
    <citation type="submission" date="2013-11" db="EMBL/GenBank/DDBJ databases">
        <title>The Genome Sequence of Phytophthora parasitica P1976.</title>
        <authorList>
            <consortium name="The Broad Institute Genomics Platform"/>
            <person name="Russ C."/>
            <person name="Tyler B."/>
            <person name="Panabieres F."/>
            <person name="Shan W."/>
            <person name="Tripathy S."/>
            <person name="Grunwald N."/>
            <person name="Machado M."/>
            <person name="Johnson C.S."/>
            <person name="Walker B."/>
            <person name="Young S."/>
            <person name="Zeng Q."/>
            <person name="Gargeya S."/>
            <person name="Fitzgerald M."/>
            <person name="Haas B."/>
            <person name="Abouelleil A."/>
            <person name="Allen A.W."/>
            <person name="Alvarado L."/>
            <person name="Arachchi H.M."/>
            <person name="Berlin A.M."/>
            <person name="Chapman S.B."/>
            <person name="Gainer-Dewar J."/>
            <person name="Goldberg J."/>
            <person name="Griggs A."/>
            <person name="Gujja S."/>
            <person name="Hansen M."/>
            <person name="Howarth C."/>
            <person name="Imamovic A."/>
            <person name="Ireland A."/>
            <person name="Larimer J."/>
            <person name="McCowan C."/>
            <person name="Murphy C."/>
            <person name="Pearson M."/>
            <person name="Poon T.W."/>
            <person name="Priest M."/>
            <person name="Roberts A."/>
            <person name="Saif S."/>
            <person name="Shea T."/>
            <person name="Sisk P."/>
            <person name="Sykes S."/>
            <person name="Wortman J."/>
            <person name="Nusbaum C."/>
            <person name="Birren B."/>
        </authorList>
    </citation>
    <scope>NUCLEOTIDE SEQUENCE [LARGE SCALE GENOMIC DNA]</scope>
    <source>
        <strain evidence="3 4">P1976</strain>
    </source>
</reference>
<name>A0A080Z0Q0_PHYNI</name>
<dbReference type="OrthoDB" id="104810at2759"/>
<keyword evidence="2" id="KW-0732">Signal</keyword>
<protein>
    <recommendedName>
        <fullName evidence="5">Ig-like domain-containing protein</fullName>
    </recommendedName>
</protein>
<feature type="chain" id="PRO_5001752789" description="Ig-like domain-containing protein" evidence="2">
    <location>
        <begin position="22"/>
        <end position="228"/>
    </location>
</feature>
<gene>
    <name evidence="3" type="ORF">F444_21566</name>
</gene>
<evidence type="ECO:0008006" key="5">
    <source>
        <dbReference type="Google" id="ProtNLM"/>
    </source>
</evidence>
<proteinExistence type="predicted"/>
<dbReference type="AlphaFoldDB" id="A0A080Z0Q0"/>
<evidence type="ECO:0000256" key="2">
    <source>
        <dbReference type="SAM" id="SignalP"/>
    </source>
</evidence>
<evidence type="ECO:0000313" key="4">
    <source>
        <dbReference type="Proteomes" id="UP000028582"/>
    </source>
</evidence>
<dbReference type="Proteomes" id="UP000028582">
    <property type="component" value="Unassembled WGS sequence"/>
</dbReference>
<sequence>MSSSWVFLAANVALFLVHVHSESAVYKLHTDSKCSSSPTIIGFQESPPPSCSAITSCSSVNINGEALYWDRDCASDDYDVLSAAAYGDKPYVLMEIYESGQECKKLLSGAAFQADGSCLVTDNGVSSMKVSLYADGSATFLTYRGTSCSGTAVKSTKVTKASITSHSCENGALKFYSSNATKATTTTAPTTDGSDKSISTTTSQAPSETSIHLVAAMIATLAVSITLC</sequence>
<feature type="signal peptide" evidence="2">
    <location>
        <begin position="1"/>
        <end position="21"/>
    </location>
</feature>
<dbReference type="EMBL" id="ANJA01003969">
    <property type="protein sequence ID" value="ETO60211.1"/>
    <property type="molecule type" value="Genomic_DNA"/>
</dbReference>
<organism evidence="3 4">
    <name type="scientific">Phytophthora nicotianae P1976</name>
    <dbReference type="NCBI Taxonomy" id="1317066"/>
    <lineage>
        <taxon>Eukaryota</taxon>
        <taxon>Sar</taxon>
        <taxon>Stramenopiles</taxon>
        <taxon>Oomycota</taxon>
        <taxon>Peronosporomycetes</taxon>
        <taxon>Peronosporales</taxon>
        <taxon>Peronosporaceae</taxon>
        <taxon>Phytophthora</taxon>
    </lineage>
</organism>
<evidence type="ECO:0000313" key="3">
    <source>
        <dbReference type="EMBL" id="ETO60211.1"/>
    </source>
</evidence>
<accession>A0A080Z0Q0</accession>
<evidence type="ECO:0000256" key="1">
    <source>
        <dbReference type="SAM" id="MobiDB-lite"/>
    </source>
</evidence>
<comment type="caution">
    <text evidence="3">The sequence shown here is derived from an EMBL/GenBank/DDBJ whole genome shotgun (WGS) entry which is preliminary data.</text>
</comment>